<dbReference type="Gramene" id="OIW06328">
    <property type="protein sequence ID" value="OIW06328"/>
    <property type="gene ID" value="TanjilG_14973"/>
</dbReference>
<evidence type="ECO:0000313" key="3">
    <source>
        <dbReference type="Proteomes" id="UP000188354"/>
    </source>
</evidence>
<accession>A0A4P1RA93</accession>
<protein>
    <submittedName>
        <fullName evidence="2">Uncharacterized protein</fullName>
    </submittedName>
</protein>
<dbReference type="Proteomes" id="UP000188354">
    <property type="component" value="Chromosome LG08"/>
</dbReference>
<sequence length="72" mass="8264">MEVSSDLSLLGENFEMGRVKDDDYESQSRSDNFDGASSDDGDADENMPQAHRKKKYHKHLLSKFRSLKWVAL</sequence>
<evidence type="ECO:0000256" key="1">
    <source>
        <dbReference type="SAM" id="MobiDB-lite"/>
    </source>
</evidence>
<dbReference type="EMBL" id="CM007368">
    <property type="protein sequence ID" value="OIW06328.1"/>
    <property type="molecule type" value="Genomic_DNA"/>
</dbReference>
<reference evidence="2 3" key="1">
    <citation type="journal article" date="2017" name="Plant Biotechnol. J.">
        <title>A comprehensive draft genome sequence for lupin (Lupinus angustifolius), an emerging health food: insights into plant-microbe interactions and legume evolution.</title>
        <authorList>
            <person name="Hane J.K."/>
            <person name="Ming Y."/>
            <person name="Kamphuis L.G."/>
            <person name="Nelson M.N."/>
            <person name="Garg G."/>
            <person name="Atkins C.A."/>
            <person name="Bayer P.E."/>
            <person name="Bravo A."/>
            <person name="Bringans S."/>
            <person name="Cannon S."/>
            <person name="Edwards D."/>
            <person name="Foley R."/>
            <person name="Gao L.L."/>
            <person name="Harrison M.J."/>
            <person name="Huang W."/>
            <person name="Hurgobin B."/>
            <person name="Li S."/>
            <person name="Liu C.W."/>
            <person name="McGrath A."/>
            <person name="Morahan G."/>
            <person name="Murray J."/>
            <person name="Weller J."/>
            <person name="Jian J."/>
            <person name="Singh K.B."/>
        </authorList>
    </citation>
    <scope>NUCLEOTIDE SEQUENCE</scope>
    <source>
        <strain evidence="3">cv. Tanjil</strain>
        <tissue evidence="2">Whole plant</tissue>
    </source>
</reference>
<feature type="region of interest" description="Disordered" evidence="1">
    <location>
        <begin position="18"/>
        <end position="56"/>
    </location>
</feature>
<feature type="compositionally biased region" description="Basic and acidic residues" evidence="1">
    <location>
        <begin position="18"/>
        <end position="32"/>
    </location>
</feature>
<dbReference type="AlphaFoldDB" id="A0A4P1RA93"/>
<name>A0A4P1RA93_LUPAN</name>
<proteinExistence type="predicted"/>
<organism evidence="2 3">
    <name type="scientific">Lupinus angustifolius</name>
    <name type="common">Narrow-leaved blue lupine</name>
    <dbReference type="NCBI Taxonomy" id="3871"/>
    <lineage>
        <taxon>Eukaryota</taxon>
        <taxon>Viridiplantae</taxon>
        <taxon>Streptophyta</taxon>
        <taxon>Embryophyta</taxon>
        <taxon>Tracheophyta</taxon>
        <taxon>Spermatophyta</taxon>
        <taxon>Magnoliopsida</taxon>
        <taxon>eudicotyledons</taxon>
        <taxon>Gunneridae</taxon>
        <taxon>Pentapetalae</taxon>
        <taxon>rosids</taxon>
        <taxon>fabids</taxon>
        <taxon>Fabales</taxon>
        <taxon>Fabaceae</taxon>
        <taxon>Papilionoideae</taxon>
        <taxon>50 kb inversion clade</taxon>
        <taxon>genistoids sensu lato</taxon>
        <taxon>core genistoids</taxon>
        <taxon>Genisteae</taxon>
        <taxon>Lupinus</taxon>
    </lineage>
</organism>
<evidence type="ECO:0000313" key="2">
    <source>
        <dbReference type="EMBL" id="OIW06328.1"/>
    </source>
</evidence>
<keyword evidence="3" id="KW-1185">Reference proteome</keyword>
<gene>
    <name evidence="2" type="ORF">TanjilG_14973</name>
</gene>